<feature type="transmembrane region" description="Helical" evidence="1">
    <location>
        <begin position="261"/>
        <end position="281"/>
    </location>
</feature>
<dbReference type="EMBL" id="AVQI01000059">
    <property type="protein sequence ID" value="ERK01301.1"/>
    <property type="molecule type" value="Genomic_DNA"/>
</dbReference>
<evidence type="ECO:0008006" key="4">
    <source>
        <dbReference type="Google" id="ProtNLM"/>
    </source>
</evidence>
<feature type="transmembrane region" description="Helical" evidence="1">
    <location>
        <begin position="348"/>
        <end position="365"/>
    </location>
</feature>
<sequence>MTVKHKTVLFAYAVIAITALLLFNNLFYSFCWSDEGFYLSTVNRMMTGERLFIDDWSPTQSYEPLLYPLYAFFIKIVGSTDGIYLFFRIATLFFQALTAVAAYCIFSKKMRRSASLTLALVALIFARACINGPSYYVIGCETYLLGIVALYAFFELHRHRLFLFISGIFFALAVLCNPYLALVYITVSAALLIFSATRKRWKLWLCIWAGTVFVAVIYIAAVLYKTDPVSILKSLKYIFNDPAYGRKPIHTIKRLYKCPRLILFPYVITNLPMIAAYIAVLKKRIALTPKTKPLLFLLNTILLVVNGIVIEKDCGAFIMAFFHYGIFTALLFSPYTLKKAAVEYKRELLYFIIPGLILSYFFCYASDTGFGVCSIGMVVVSGGIASVYIQSFENAFPSEKLSNRLLKYLPLAIIVCGTFFYRVNLTYRDIRLFPHIAFIPSRHPATEKITQGPASGLYTGSIYKRQYDSILHTLERIDTEKGDTIFISQLAPWAYLVDKNLACGAPTTWRLPPSDYRIEPYYEDFAGHRLPDYILFLDKSIRDNDNEISGNEWIIRRLNERGYVQTSVACGILYAAQRKGYAE</sequence>
<keyword evidence="1" id="KW-1133">Transmembrane helix</keyword>
<comment type="caution">
    <text evidence="2">The sequence shown here is derived from an EMBL/GenBank/DDBJ whole genome shotgun (WGS) entry which is preliminary data.</text>
</comment>
<feature type="transmembrane region" description="Helical" evidence="1">
    <location>
        <begin position="113"/>
        <end position="130"/>
    </location>
</feature>
<dbReference type="Proteomes" id="UP000016646">
    <property type="component" value="Unassembled WGS sequence"/>
</dbReference>
<feature type="transmembrane region" description="Helical" evidence="1">
    <location>
        <begin position="7"/>
        <end position="28"/>
    </location>
</feature>
<feature type="transmembrane region" description="Helical" evidence="1">
    <location>
        <begin position="405"/>
        <end position="423"/>
    </location>
</feature>
<feature type="transmembrane region" description="Helical" evidence="1">
    <location>
        <begin position="136"/>
        <end position="154"/>
    </location>
</feature>
<keyword evidence="1" id="KW-0472">Membrane</keyword>
<proteinExistence type="predicted"/>
<name>A0ABP2YKP0_TRESO</name>
<evidence type="ECO:0000313" key="2">
    <source>
        <dbReference type="EMBL" id="ERK01301.1"/>
    </source>
</evidence>
<reference evidence="2 3" key="1">
    <citation type="submission" date="2013-08" db="EMBL/GenBank/DDBJ databases">
        <authorList>
            <person name="Durkin A.S."/>
            <person name="Haft D.R."/>
            <person name="McCorrison J."/>
            <person name="Torralba M."/>
            <person name="Gillis M."/>
            <person name="Haft D.H."/>
            <person name="Methe B."/>
            <person name="Sutton G."/>
            <person name="Nelson K.E."/>
        </authorList>
    </citation>
    <scope>NUCLEOTIDE SEQUENCE [LARGE SCALE GENOMIC DNA]</scope>
    <source>
        <strain evidence="2 3">ATCC 35536</strain>
    </source>
</reference>
<feature type="transmembrane region" description="Helical" evidence="1">
    <location>
        <begin position="83"/>
        <end position="106"/>
    </location>
</feature>
<feature type="transmembrane region" description="Helical" evidence="1">
    <location>
        <begin position="372"/>
        <end position="390"/>
    </location>
</feature>
<protein>
    <recommendedName>
        <fullName evidence="4">Dolichyl-phosphate-mannose-protein mannosyltransferase</fullName>
    </recommendedName>
</protein>
<dbReference type="RefSeq" id="WP_021495661.1">
    <property type="nucleotide sequence ID" value="NZ_AVQI01000059.1"/>
</dbReference>
<accession>A0ABP2YKP0</accession>
<evidence type="ECO:0000313" key="3">
    <source>
        <dbReference type="Proteomes" id="UP000016646"/>
    </source>
</evidence>
<evidence type="ECO:0000256" key="1">
    <source>
        <dbReference type="SAM" id="Phobius"/>
    </source>
</evidence>
<keyword evidence="3" id="KW-1185">Reference proteome</keyword>
<feature type="transmembrane region" description="Helical" evidence="1">
    <location>
        <begin position="317"/>
        <end position="336"/>
    </location>
</feature>
<gene>
    <name evidence="2" type="ORF">HMPREF0860_1987</name>
</gene>
<feature type="transmembrane region" description="Helical" evidence="1">
    <location>
        <begin position="161"/>
        <end position="181"/>
    </location>
</feature>
<keyword evidence="1" id="KW-0812">Transmembrane</keyword>
<feature type="transmembrane region" description="Helical" evidence="1">
    <location>
        <begin position="293"/>
        <end position="310"/>
    </location>
</feature>
<feature type="transmembrane region" description="Helical" evidence="1">
    <location>
        <begin position="201"/>
        <end position="224"/>
    </location>
</feature>
<organism evidence="2 3">
    <name type="scientific">Treponema socranskii subsp. socranskii VPI DR56BR1116 = ATCC 35536</name>
    <dbReference type="NCBI Taxonomy" id="1125725"/>
    <lineage>
        <taxon>Bacteria</taxon>
        <taxon>Pseudomonadati</taxon>
        <taxon>Spirochaetota</taxon>
        <taxon>Spirochaetia</taxon>
        <taxon>Spirochaetales</taxon>
        <taxon>Treponemataceae</taxon>
        <taxon>Treponema</taxon>
    </lineage>
</organism>